<dbReference type="GO" id="GO:0000049">
    <property type="term" value="F:tRNA binding"/>
    <property type="evidence" value="ECO:0007669"/>
    <property type="project" value="InterPro"/>
</dbReference>
<evidence type="ECO:0000256" key="3">
    <source>
        <dbReference type="ARBA" id="ARBA00011209"/>
    </source>
</evidence>
<dbReference type="SUPFAM" id="SSF55681">
    <property type="entry name" value="Class II aaRS and biotin synthetases"/>
    <property type="match status" value="1"/>
</dbReference>
<dbReference type="PROSITE" id="PS50862">
    <property type="entry name" value="AA_TRNA_LIGASE_II"/>
    <property type="match status" value="1"/>
</dbReference>
<dbReference type="STRING" id="45851.BHV86_09450"/>
<organism evidence="15 16">
    <name type="scientific">Eshraghiella crossota DSM 2876</name>
    <dbReference type="NCBI Taxonomy" id="511680"/>
    <lineage>
        <taxon>Bacteria</taxon>
        <taxon>Bacillati</taxon>
        <taxon>Bacillota</taxon>
        <taxon>Clostridia</taxon>
        <taxon>Lachnospirales</taxon>
        <taxon>Lachnospiraceae</taxon>
        <taxon>Eshraghiella</taxon>
    </lineage>
</organism>
<reference evidence="15 16" key="1">
    <citation type="submission" date="2010-02" db="EMBL/GenBank/DDBJ databases">
        <authorList>
            <person name="Weinstock G."/>
            <person name="Sodergren E."/>
            <person name="Clifton S."/>
            <person name="Fulton L."/>
            <person name="Fulton B."/>
            <person name="Courtney L."/>
            <person name="Fronick C."/>
            <person name="Harrison M."/>
            <person name="Strong C."/>
            <person name="Farmer C."/>
            <person name="Delahaunty K."/>
            <person name="Markovic C."/>
            <person name="Hall O."/>
            <person name="Minx P."/>
            <person name="Tomlinson C."/>
            <person name="Mitreva M."/>
            <person name="Nelson J."/>
            <person name="Hou S."/>
            <person name="Wollam A."/>
            <person name="Pepin K.H."/>
            <person name="Johnson M."/>
            <person name="Bhonagiri V."/>
            <person name="Zhang X."/>
            <person name="Suruliraj S."/>
            <person name="Warren W."/>
            <person name="Chinwalla A."/>
            <person name="Mardis E.R."/>
            <person name="Wilson R.K."/>
        </authorList>
    </citation>
    <scope>NUCLEOTIDE SEQUENCE [LARGE SCALE GENOMIC DNA]</scope>
    <source>
        <strain evidence="15 16">DSM 2876</strain>
    </source>
</reference>
<keyword evidence="6 13" id="KW-0479">Metal-binding</keyword>
<dbReference type="EMBL" id="ABWN01000030">
    <property type="protein sequence ID" value="EFF68399.1"/>
    <property type="molecule type" value="Genomic_DNA"/>
</dbReference>
<evidence type="ECO:0000313" key="15">
    <source>
        <dbReference type="EMBL" id="EFF68399.1"/>
    </source>
</evidence>
<evidence type="ECO:0000256" key="8">
    <source>
        <dbReference type="ARBA" id="ARBA00022840"/>
    </source>
</evidence>
<dbReference type="Proteomes" id="UP000006238">
    <property type="component" value="Unassembled WGS sequence"/>
</dbReference>
<dbReference type="GO" id="GO:0140096">
    <property type="term" value="F:catalytic activity, acting on a protein"/>
    <property type="evidence" value="ECO:0007669"/>
    <property type="project" value="UniProtKB-ARBA"/>
</dbReference>
<evidence type="ECO:0000256" key="5">
    <source>
        <dbReference type="ARBA" id="ARBA00022598"/>
    </source>
</evidence>
<comment type="similarity">
    <text evidence="2 13">Belongs to the class-II aminoacyl-tRNA synthetase family. Phe-tRNA synthetase alpha subunit type 1 subfamily.</text>
</comment>
<name>D4S0Q1_9FIRM</name>
<dbReference type="PANTHER" id="PTHR11538:SF41">
    <property type="entry name" value="PHENYLALANINE--TRNA LIGASE, MITOCHONDRIAL"/>
    <property type="match status" value="1"/>
</dbReference>
<dbReference type="InterPro" id="IPR045864">
    <property type="entry name" value="aa-tRNA-synth_II/BPL/LPL"/>
</dbReference>
<keyword evidence="10 13" id="KW-0648">Protein biosynthesis</keyword>
<dbReference type="AlphaFoldDB" id="D4S0Q1"/>
<dbReference type="GO" id="GO:0005524">
    <property type="term" value="F:ATP binding"/>
    <property type="evidence" value="ECO:0007669"/>
    <property type="project" value="UniProtKB-UniRule"/>
</dbReference>
<dbReference type="GO" id="GO:0016740">
    <property type="term" value="F:transferase activity"/>
    <property type="evidence" value="ECO:0007669"/>
    <property type="project" value="UniProtKB-ARBA"/>
</dbReference>
<dbReference type="eggNOG" id="COG0016">
    <property type="taxonomic scope" value="Bacteria"/>
</dbReference>
<comment type="subunit">
    <text evidence="3 13">Tetramer of two alpha and two beta subunits.</text>
</comment>
<evidence type="ECO:0000256" key="2">
    <source>
        <dbReference type="ARBA" id="ARBA00010207"/>
    </source>
</evidence>
<evidence type="ECO:0000313" key="16">
    <source>
        <dbReference type="Proteomes" id="UP000006238"/>
    </source>
</evidence>
<dbReference type="GO" id="GO:0005737">
    <property type="term" value="C:cytoplasm"/>
    <property type="evidence" value="ECO:0007669"/>
    <property type="project" value="UniProtKB-SubCell"/>
</dbReference>
<dbReference type="GO" id="GO:0006432">
    <property type="term" value="P:phenylalanyl-tRNA aminoacylation"/>
    <property type="evidence" value="ECO:0007669"/>
    <property type="project" value="UniProtKB-UniRule"/>
</dbReference>
<dbReference type="SUPFAM" id="SSF46589">
    <property type="entry name" value="tRNA-binding arm"/>
    <property type="match status" value="1"/>
</dbReference>
<comment type="subcellular location">
    <subcellularLocation>
        <location evidence="1 13">Cytoplasm</location>
    </subcellularLocation>
</comment>
<evidence type="ECO:0000256" key="7">
    <source>
        <dbReference type="ARBA" id="ARBA00022741"/>
    </source>
</evidence>
<dbReference type="Pfam" id="PF02912">
    <property type="entry name" value="Phe_tRNA-synt_N"/>
    <property type="match status" value="1"/>
</dbReference>
<accession>D4S0Q1</accession>
<evidence type="ECO:0000259" key="14">
    <source>
        <dbReference type="PROSITE" id="PS50862"/>
    </source>
</evidence>
<dbReference type="HAMAP" id="MF_00281">
    <property type="entry name" value="Phe_tRNA_synth_alpha1"/>
    <property type="match status" value="1"/>
</dbReference>
<comment type="catalytic activity">
    <reaction evidence="12 13">
        <text>tRNA(Phe) + L-phenylalanine + ATP = L-phenylalanyl-tRNA(Phe) + AMP + diphosphate + H(+)</text>
        <dbReference type="Rhea" id="RHEA:19413"/>
        <dbReference type="Rhea" id="RHEA-COMP:9668"/>
        <dbReference type="Rhea" id="RHEA-COMP:9699"/>
        <dbReference type="ChEBI" id="CHEBI:15378"/>
        <dbReference type="ChEBI" id="CHEBI:30616"/>
        <dbReference type="ChEBI" id="CHEBI:33019"/>
        <dbReference type="ChEBI" id="CHEBI:58095"/>
        <dbReference type="ChEBI" id="CHEBI:78442"/>
        <dbReference type="ChEBI" id="CHEBI:78531"/>
        <dbReference type="ChEBI" id="CHEBI:456215"/>
        <dbReference type="EC" id="6.1.1.20"/>
    </reaction>
</comment>
<dbReference type="CDD" id="cd00496">
    <property type="entry name" value="PheRS_alpha_core"/>
    <property type="match status" value="1"/>
</dbReference>
<dbReference type="InterPro" id="IPR006195">
    <property type="entry name" value="aa-tRNA-synth_II"/>
</dbReference>
<dbReference type="InterPro" id="IPR004529">
    <property type="entry name" value="Phe-tRNA-synth_IIc_asu"/>
</dbReference>
<protein>
    <recommendedName>
        <fullName evidence="13">Phenylalanine--tRNA ligase alpha subunit</fullName>
        <ecNumber evidence="13">6.1.1.20</ecNumber>
    </recommendedName>
    <alternativeName>
        <fullName evidence="13">Phenylalanyl-tRNA synthetase alpha subunit</fullName>
        <shortName evidence="13">PheRS</shortName>
    </alternativeName>
</protein>
<dbReference type="NCBIfam" id="TIGR00468">
    <property type="entry name" value="pheS"/>
    <property type="match status" value="1"/>
</dbReference>
<dbReference type="Gene3D" id="3.30.930.10">
    <property type="entry name" value="Bira Bifunctional Protein, Domain 2"/>
    <property type="match status" value="1"/>
</dbReference>
<evidence type="ECO:0000256" key="12">
    <source>
        <dbReference type="ARBA" id="ARBA00049255"/>
    </source>
</evidence>
<keyword evidence="4 13" id="KW-0963">Cytoplasm</keyword>
<evidence type="ECO:0000256" key="4">
    <source>
        <dbReference type="ARBA" id="ARBA00022490"/>
    </source>
</evidence>
<feature type="binding site" evidence="13">
    <location>
        <position position="303"/>
    </location>
    <ligand>
        <name>Mg(2+)</name>
        <dbReference type="ChEBI" id="CHEBI:18420"/>
        <note>shared with beta subunit</note>
    </ligand>
</feature>
<evidence type="ECO:0000256" key="10">
    <source>
        <dbReference type="ARBA" id="ARBA00022917"/>
    </source>
</evidence>
<dbReference type="PANTHER" id="PTHR11538">
    <property type="entry name" value="PHENYLALANYL-TRNA SYNTHETASE"/>
    <property type="match status" value="1"/>
</dbReference>
<evidence type="ECO:0000256" key="11">
    <source>
        <dbReference type="ARBA" id="ARBA00023146"/>
    </source>
</evidence>
<dbReference type="HOGENOM" id="CLU_025086_0_1_9"/>
<keyword evidence="11 13" id="KW-0030">Aminoacyl-tRNA synthetase</keyword>
<evidence type="ECO:0000256" key="6">
    <source>
        <dbReference type="ARBA" id="ARBA00022723"/>
    </source>
</evidence>
<evidence type="ECO:0000256" key="1">
    <source>
        <dbReference type="ARBA" id="ARBA00004496"/>
    </source>
</evidence>
<keyword evidence="7 13" id="KW-0547">Nucleotide-binding</keyword>
<dbReference type="InterPro" id="IPR022911">
    <property type="entry name" value="Phe_tRNA_ligase_alpha1_bac"/>
</dbReference>
<sequence>MRVKHIRASALQELWVVPRNFSSQFRIFWTGTFFIQIPDSEKKMEVNLFMNERLENIRQEISDGVKSLTNSKEVYEFKKKYMDSKAGKIGQLMKEMKNIPPEERAAFGKGVNELKEWALNKFGEIDSKMKELELKIKYKSEKIDVTMPAKKIETGNLHPITQMKNELIDVFAGMGFEIYEGTEIENDYYNFTALNTPKDHPARDMQDTFYLSPEFLLRTQTSAGQIHVMESKKPPIKILSPGKVFRSDDDATHSPMFSQMEGLVVDEKITLCDLKGMLDVFVKKVYGEGTTTRLRPSYFPFTEPSVEVDCSCFECGGKGCKLCKGTGWIEILGAGIVNKKVLENCGIDSDKYSGLAFGIGIERTAMLKYGINNIKLLFESDLRVLKQIDNN</sequence>
<dbReference type="InterPro" id="IPR004188">
    <property type="entry name" value="Phe-tRNA_ligase_II_N"/>
</dbReference>
<evidence type="ECO:0000256" key="9">
    <source>
        <dbReference type="ARBA" id="ARBA00022842"/>
    </source>
</evidence>
<dbReference type="Pfam" id="PF01409">
    <property type="entry name" value="tRNA-synt_2d"/>
    <property type="match status" value="1"/>
</dbReference>
<keyword evidence="5 13" id="KW-0436">Ligase</keyword>
<feature type="domain" description="Aminoacyl-transfer RNA synthetases class-II family profile" evidence="14">
    <location>
        <begin position="214"/>
        <end position="387"/>
    </location>
</feature>
<comment type="cofactor">
    <cofactor evidence="13">
        <name>Mg(2+)</name>
        <dbReference type="ChEBI" id="CHEBI:18420"/>
    </cofactor>
    <text evidence="13">Binds 2 magnesium ions per tetramer.</text>
</comment>
<keyword evidence="8 13" id="KW-0067">ATP-binding</keyword>
<dbReference type="InterPro" id="IPR010978">
    <property type="entry name" value="tRNA-bd_arm"/>
</dbReference>
<keyword evidence="9 13" id="KW-0460">Magnesium</keyword>
<dbReference type="GO" id="GO:0004826">
    <property type="term" value="F:phenylalanine-tRNA ligase activity"/>
    <property type="evidence" value="ECO:0007669"/>
    <property type="project" value="UniProtKB-UniRule"/>
</dbReference>
<dbReference type="GO" id="GO:0000287">
    <property type="term" value="F:magnesium ion binding"/>
    <property type="evidence" value="ECO:0007669"/>
    <property type="project" value="UniProtKB-UniRule"/>
</dbReference>
<evidence type="ECO:0000256" key="13">
    <source>
        <dbReference type="HAMAP-Rule" id="MF_00281"/>
    </source>
</evidence>
<gene>
    <name evidence="13 15" type="primary">pheS</name>
    <name evidence="15" type="ORF">BUTYVIB_01670</name>
</gene>
<dbReference type="InterPro" id="IPR002319">
    <property type="entry name" value="Phenylalanyl-tRNA_Synthase"/>
</dbReference>
<keyword evidence="16" id="KW-1185">Reference proteome</keyword>
<proteinExistence type="inferred from homology"/>
<dbReference type="EC" id="6.1.1.20" evidence="13"/>
<comment type="caution">
    <text evidence="15">The sequence shown here is derived from an EMBL/GenBank/DDBJ whole genome shotgun (WGS) entry which is preliminary data.</text>
</comment>